<feature type="coiled-coil region" evidence="1">
    <location>
        <begin position="253"/>
        <end position="287"/>
    </location>
</feature>
<protein>
    <submittedName>
        <fullName evidence="2">Uncharacterized protein</fullName>
    </submittedName>
</protein>
<keyword evidence="3" id="KW-1185">Reference proteome</keyword>
<organism evidence="2 3">
    <name type="scientific">Clonostachys chloroleuca</name>
    <dbReference type="NCBI Taxonomy" id="1926264"/>
    <lineage>
        <taxon>Eukaryota</taxon>
        <taxon>Fungi</taxon>
        <taxon>Dikarya</taxon>
        <taxon>Ascomycota</taxon>
        <taxon>Pezizomycotina</taxon>
        <taxon>Sordariomycetes</taxon>
        <taxon>Hypocreomycetidae</taxon>
        <taxon>Hypocreales</taxon>
        <taxon>Bionectriaceae</taxon>
        <taxon>Clonostachys</taxon>
    </lineage>
</organism>
<proteinExistence type="predicted"/>
<name>A0AA35VIF6_9HYPO</name>
<sequence length="419" mass="45502">MSNFQAISIDFVAISDAVAHIPFRNVIDSSKLGIARGILASAPTADNAAPEDFQREIDDIRSKLGSIISTIQGASTQLDKDVIGGAHASIDGLVVADQKLYDIATFIKGNYDSRDVDEVQKAQLLNSAVKAFEDVQAVSEDGLKKIGDAHARITDIEQSNIIPLQDRIDVISKQNQTYLTNIQDSITNSENSVREFQNSLAKESDAINTLQSKISNSESAATISDIGFTIITFGIGNAINHGPLDPFNLHGQLDDARRARDGAQNRLNEANNQLTKLRNSLALLQVRLSMQKQLQDSLPGVQLQAKEALSKTVMLENQFTPLKETSTKLLLNIRRVQASAIVVSTVAYTKKEFATGLLTAAEDSLIDSHLVEPSQKIEREIMDNYGSAIPAELQAITDVINQKIEVLVKVQSVKAIAGT</sequence>
<reference evidence="2" key="1">
    <citation type="submission" date="2023-01" db="EMBL/GenBank/DDBJ databases">
        <authorList>
            <person name="Piombo E."/>
        </authorList>
    </citation>
    <scope>NUCLEOTIDE SEQUENCE</scope>
</reference>
<keyword evidence="1" id="KW-0175">Coiled coil</keyword>
<dbReference type="Proteomes" id="UP001160390">
    <property type="component" value="Unassembled WGS sequence"/>
</dbReference>
<evidence type="ECO:0000313" key="2">
    <source>
        <dbReference type="EMBL" id="CAI6099523.1"/>
    </source>
</evidence>
<gene>
    <name evidence="2" type="ORF">CCHLO57077_00016896</name>
</gene>
<evidence type="ECO:0000256" key="1">
    <source>
        <dbReference type="SAM" id="Coils"/>
    </source>
</evidence>
<dbReference type="AlphaFoldDB" id="A0AA35VIF6"/>
<dbReference type="EMBL" id="CABFNP030001320">
    <property type="protein sequence ID" value="CAI6099523.1"/>
    <property type="molecule type" value="Genomic_DNA"/>
</dbReference>
<comment type="caution">
    <text evidence="2">The sequence shown here is derived from an EMBL/GenBank/DDBJ whole genome shotgun (WGS) entry which is preliminary data.</text>
</comment>
<accession>A0AA35VIF6</accession>
<evidence type="ECO:0000313" key="3">
    <source>
        <dbReference type="Proteomes" id="UP001160390"/>
    </source>
</evidence>